<dbReference type="EMBL" id="JAYGHX010000007">
    <property type="protein sequence ID" value="MEA5392076.1"/>
    <property type="molecule type" value="Genomic_DNA"/>
</dbReference>
<dbReference type="Proteomes" id="UP001304461">
    <property type="component" value="Unassembled WGS sequence"/>
</dbReference>
<sequence>MGFRYLDRIATEENIHAFLELADLAAGAGASANNVFLLSHRLRQSRPMRVCRALLGRDPAAAALIEQRRLSGPYDAAVLRALPKGTLGHTYATVLEAMGYDINFFPKPEFYANLETDADYINYRVYATHDIHHIVSGFSLDNFGELGVISMSVAQFAHPGLAFTDLMALLLNWFRNDTPIDELETPAEQARTASYAFGMISKGLHIGAEAQPLFPVIWEERMGQDLEELRTELGVAAVREGPFSWYANPSLVAALAA</sequence>
<evidence type="ECO:0000313" key="2">
    <source>
        <dbReference type="Proteomes" id="UP001304461"/>
    </source>
</evidence>
<accession>A0ABU5RWH8</accession>
<keyword evidence="2" id="KW-1185">Reference proteome</keyword>
<evidence type="ECO:0000313" key="1">
    <source>
        <dbReference type="EMBL" id="MEA5392076.1"/>
    </source>
</evidence>
<protein>
    <submittedName>
        <fullName evidence="1">Coq4 family protein</fullName>
    </submittedName>
</protein>
<organism evidence="1 2">
    <name type="scientific">Cyanobium gracile UHCC 0139</name>
    <dbReference type="NCBI Taxonomy" id="3110308"/>
    <lineage>
        <taxon>Bacteria</taxon>
        <taxon>Bacillati</taxon>
        <taxon>Cyanobacteriota</taxon>
        <taxon>Cyanophyceae</taxon>
        <taxon>Synechococcales</taxon>
        <taxon>Prochlorococcaceae</taxon>
        <taxon>Cyanobium</taxon>
    </lineage>
</organism>
<dbReference type="InterPro" id="IPR007715">
    <property type="entry name" value="Coq4"/>
</dbReference>
<gene>
    <name evidence="1" type="ORF">VB738_12490</name>
</gene>
<name>A0ABU5RWH8_9CYAN</name>
<reference evidence="1 2" key="1">
    <citation type="submission" date="2023-12" db="EMBL/GenBank/DDBJ databases">
        <title>Baltic Sea Cyanobacteria.</title>
        <authorList>
            <person name="Delbaje E."/>
            <person name="Fewer D.P."/>
            <person name="Shishido T.K."/>
        </authorList>
    </citation>
    <scope>NUCLEOTIDE SEQUENCE [LARGE SCALE GENOMIC DNA]</scope>
    <source>
        <strain evidence="1 2">UHCC 0139</strain>
    </source>
</reference>
<dbReference type="PANTHER" id="PTHR12922">
    <property type="entry name" value="UBIQUINONE BIOSYNTHESIS PROTEIN"/>
    <property type="match status" value="1"/>
</dbReference>
<dbReference type="PANTHER" id="PTHR12922:SF7">
    <property type="entry name" value="UBIQUINONE BIOSYNTHESIS PROTEIN COQ4 HOMOLOG, MITOCHONDRIAL"/>
    <property type="match status" value="1"/>
</dbReference>
<comment type="caution">
    <text evidence="1">The sequence shown here is derived from an EMBL/GenBank/DDBJ whole genome shotgun (WGS) entry which is preliminary data.</text>
</comment>
<dbReference type="RefSeq" id="WP_323306036.1">
    <property type="nucleotide sequence ID" value="NZ_JAYGHX010000007.1"/>
</dbReference>
<dbReference type="Pfam" id="PF05019">
    <property type="entry name" value="Coq4"/>
    <property type="match status" value="1"/>
</dbReference>
<proteinExistence type="predicted"/>